<evidence type="ECO:0000256" key="2">
    <source>
        <dbReference type="SAM" id="SignalP"/>
    </source>
</evidence>
<feature type="chain" id="PRO_5033775589" evidence="2">
    <location>
        <begin position="21"/>
        <end position="237"/>
    </location>
</feature>
<accession>A0A2Y9B025</accession>
<feature type="transmembrane region" description="Helical" evidence="1">
    <location>
        <begin position="207"/>
        <end position="227"/>
    </location>
</feature>
<organism evidence="5 7">
    <name type="scientific">Jannaschia seohaensis</name>
    <dbReference type="NCBI Taxonomy" id="475081"/>
    <lineage>
        <taxon>Bacteria</taxon>
        <taxon>Pseudomonadati</taxon>
        <taxon>Pseudomonadota</taxon>
        <taxon>Alphaproteobacteria</taxon>
        <taxon>Rhodobacterales</taxon>
        <taxon>Roseobacteraceae</taxon>
        <taxon>Jannaschia</taxon>
    </lineage>
</organism>
<evidence type="ECO:0000259" key="3">
    <source>
        <dbReference type="Pfam" id="PF07589"/>
    </source>
</evidence>
<proteinExistence type="predicted"/>
<dbReference type="Proteomes" id="UP000251571">
    <property type="component" value="Unassembled WGS sequence"/>
</dbReference>
<keyword evidence="6" id="KW-1185">Reference proteome</keyword>
<evidence type="ECO:0000256" key="1">
    <source>
        <dbReference type="SAM" id="Phobius"/>
    </source>
</evidence>
<dbReference type="AlphaFoldDB" id="A0A2Y9B025"/>
<keyword evidence="1" id="KW-1133">Transmembrane helix</keyword>
<name>A0A2Y9B025_9RHOB</name>
<evidence type="ECO:0000313" key="7">
    <source>
        <dbReference type="Proteomes" id="UP000251571"/>
    </source>
</evidence>
<dbReference type="InterPro" id="IPR013424">
    <property type="entry name" value="Ice-binding_C"/>
</dbReference>
<dbReference type="Pfam" id="PF07589">
    <property type="entry name" value="PEP-CTERM"/>
    <property type="match status" value="1"/>
</dbReference>
<evidence type="ECO:0000313" key="6">
    <source>
        <dbReference type="Proteomes" id="UP000245839"/>
    </source>
</evidence>
<dbReference type="EMBL" id="UETC01000011">
    <property type="protein sequence ID" value="SSA49854.1"/>
    <property type="molecule type" value="Genomic_DNA"/>
</dbReference>
<keyword evidence="1" id="KW-0812">Transmembrane</keyword>
<protein>
    <submittedName>
        <fullName evidence="4">Putative secreted protein</fullName>
    </submittedName>
    <submittedName>
        <fullName evidence="5">VPLPA-CTERM protein sorting domain-containing protein</fullName>
    </submittedName>
</protein>
<gene>
    <name evidence="4" type="ORF">BCF38_11121</name>
    <name evidence="5" type="ORF">SAMN05421539_11121</name>
</gene>
<keyword evidence="1" id="KW-0472">Membrane</keyword>
<keyword evidence="2" id="KW-0732">Signal</keyword>
<reference evidence="4 6" key="2">
    <citation type="submission" date="2018-03" db="EMBL/GenBank/DDBJ databases">
        <title>Genomic Encyclopedia of Archaeal and Bacterial Type Strains, Phase II (KMG-II): from individual species to whole genera.</title>
        <authorList>
            <person name="Goeker M."/>
        </authorList>
    </citation>
    <scope>NUCLEOTIDE SEQUENCE [LARGE SCALE GENOMIC DNA]</scope>
    <source>
        <strain evidence="4 6">DSM 25227</strain>
    </source>
</reference>
<evidence type="ECO:0000313" key="4">
    <source>
        <dbReference type="EMBL" id="PWJ15005.1"/>
    </source>
</evidence>
<feature type="domain" description="Ice-binding protein C-terminal" evidence="3">
    <location>
        <begin position="206"/>
        <end position="230"/>
    </location>
</feature>
<evidence type="ECO:0000313" key="5">
    <source>
        <dbReference type="EMBL" id="SSA49854.1"/>
    </source>
</evidence>
<dbReference type="Proteomes" id="UP000245839">
    <property type="component" value="Unassembled WGS sequence"/>
</dbReference>
<reference evidence="5 7" key="1">
    <citation type="submission" date="2016-10" db="EMBL/GenBank/DDBJ databases">
        <authorList>
            <person name="Cai Z."/>
        </authorList>
    </citation>
    <scope>NUCLEOTIDE SEQUENCE [LARGE SCALE GENOMIC DNA]</scope>
    <source>
        <strain evidence="5 7">DSM 25227</strain>
    </source>
</reference>
<dbReference type="EMBL" id="QGDJ01000011">
    <property type="protein sequence ID" value="PWJ15005.1"/>
    <property type="molecule type" value="Genomic_DNA"/>
</dbReference>
<sequence length="237" mass="24096">MKACLTAAIALSLSVLPASAATLFEQLTGPGASSVVNQEFADLPTYSSYIVDDVTFATDVVIQSMTSFFSSEAPESSGMAVLNIFDGDTLTAADDPSGGGDFGISSTPVTYAVRTDANATDVTASGLSIALSAGTYWIGLTPIEEYGTFGQIFLRDAGANGNGTPAAFRNPGGGFGGGTDWTTPSAIGQRLGNAAFRIEGTAVMSAIPLPSSLLLLASGVIGAGVYGRRRGRKARLS</sequence>
<feature type="signal peptide" evidence="2">
    <location>
        <begin position="1"/>
        <end position="20"/>
    </location>
</feature>